<sequence length="85" mass="9479">MLGHLGINVPDLAAAKAYYDQLMPSFGFEQFFSKSDEIAYLPADGKRGTFLFFYPSAIEGDFSPHRTGLQHIAFMVKTRAEVEAT</sequence>
<dbReference type="eggNOG" id="COG0346">
    <property type="taxonomic scope" value="Bacteria"/>
</dbReference>
<dbReference type="STRING" id="1229780.BN381_350029"/>
<reference evidence="2 3" key="1">
    <citation type="journal article" date="2013" name="ISME J.">
        <title>Metabolic model for the filamentous 'Candidatus Microthrix parvicella' based on genomic and metagenomic analyses.</title>
        <authorList>
            <person name="Jon McIlroy S."/>
            <person name="Kristiansen R."/>
            <person name="Albertsen M."/>
            <person name="Michael Karst S."/>
            <person name="Rossetti S."/>
            <person name="Lund Nielsen J."/>
            <person name="Tandoi V."/>
            <person name="James Seviour R."/>
            <person name="Nielsen P.H."/>
        </authorList>
    </citation>
    <scope>NUCLEOTIDE SEQUENCE [LARGE SCALE GENOMIC DNA]</scope>
    <source>
        <strain evidence="2 3">RN1</strain>
    </source>
</reference>
<proteinExistence type="predicted"/>
<dbReference type="HOGENOM" id="CLU_2799751_0_0_11"/>
<evidence type="ECO:0000313" key="2">
    <source>
        <dbReference type="EMBL" id="CCM64169.1"/>
    </source>
</evidence>
<feature type="domain" description="VOC" evidence="1">
    <location>
        <begin position="1"/>
        <end position="85"/>
    </location>
</feature>
<evidence type="ECO:0000259" key="1">
    <source>
        <dbReference type="PROSITE" id="PS51819"/>
    </source>
</evidence>
<accession>R4YZT9</accession>
<dbReference type="InterPro" id="IPR037523">
    <property type="entry name" value="VOC_core"/>
</dbReference>
<organism evidence="2 3">
    <name type="scientific">Candidatus Neomicrothrix parvicella RN1</name>
    <dbReference type="NCBI Taxonomy" id="1229780"/>
    <lineage>
        <taxon>Bacteria</taxon>
        <taxon>Bacillati</taxon>
        <taxon>Actinomycetota</taxon>
        <taxon>Acidimicrobiia</taxon>
        <taxon>Acidimicrobiales</taxon>
        <taxon>Microthrixaceae</taxon>
        <taxon>Candidatus Neomicrothrix</taxon>
    </lineage>
</organism>
<dbReference type="Gene3D" id="3.10.180.10">
    <property type="entry name" value="2,3-Dihydroxybiphenyl 1,2-Dioxygenase, domain 1"/>
    <property type="match status" value="1"/>
</dbReference>
<dbReference type="InterPro" id="IPR029068">
    <property type="entry name" value="Glyas_Bleomycin-R_OHBP_Dase"/>
</dbReference>
<evidence type="ECO:0000313" key="3">
    <source>
        <dbReference type="Proteomes" id="UP000018291"/>
    </source>
</evidence>
<dbReference type="InterPro" id="IPR004360">
    <property type="entry name" value="Glyas_Fos-R_dOase_dom"/>
</dbReference>
<dbReference type="Proteomes" id="UP000018291">
    <property type="component" value="Unassembled WGS sequence"/>
</dbReference>
<dbReference type="Pfam" id="PF00903">
    <property type="entry name" value="Glyoxalase"/>
    <property type="match status" value="1"/>
</dbReference>
<dbReference type="SUPFAM" id="SSF54593">
    <property type="entry name" value="Glyoxalase/Bleomycin resistance protein/Dihydroxybiphenyl dioxygenase"/>
    <property type="match status" value="1"/>
</dbReference>
<protein>
    <recommendedName>
        <fullName evidence="1">VOC domain-containing protein</fullName>
    </recommendedName>
</protein>
<dbReference type="EMBL" id="CANL01000029">
    <property type="protein sequence ID" value="CCM64169.1"/>
    <property type="molecule type" value="Genomic_DNA"/>
</dbReference>
<comment type="caution">
    <text evidence="2">The sequence shown here is derived from an EMBL/GenBank/DDBJ whole genome shotgun (WGS) entry which is preliminary data.</text>
</comment>
<dbReference type="AlphaFoldDB" id="R4YZT9"/>
<name>R4YZT9_9ACTN</name>
<dbReference type="PROSITE" id="PS51819">
    <property type="entry name" value="VOC"/>
    <property type="match status" value="1"/>
</dbReference>
<keyword evidence="3" id="KW-1185">Reference proteome</keyword>
<gene>
    <name evidence="2" type="ORF">BN381_350029</name>
</gene>